<keyword evidence="3" id="KW-0804">Transcription</keyword>
<evidence type="ECO:0000313" key="9">
    <source>
        <dbReference type="Proteomes" id="UP000297736"/>
    </source>
</evidence>
<organism evidence="6 8">
    <name type="scientific">Brevibacterium aurantiacum</name>
    <dbReference type="NCBI Taxonomy" id="273384"/>
    <lineage>
        <taxon>Bacteria</taxon>
        <taxon>Bacillati</taxon>
        <taxon>Actinomycetota</taxon>
        <taxon>Actinomycetes</taxon>
        <taxon>Micrococcales</taxon>
        <taxon>Brevibacteriaceae</taxon>
        <taxon>Brevibacterium</taxon>
    </lineage>
</organism>
<evidence type="ECO:0000256" key="4">
    <source>
        <dbReference type="SAM" id="MobiDB-lite"/>
    </source>
</evidence>
<dbReference type="EMBL" id="NRGQ01000039">
    <property type="protein sequence ID" value="PCC41358.1"/>
    <property type="molecule type" value="Genomic_DNA"/>
</dbReference>
<dbReference type="SUPFAM" id="SSF46689">
    <property type="entry name" value="Homeodomain-like"/>
    <property type="match status" value="2"/>
</dbReference>
<sequence length="350" mass="38492">MTPTAADAAQPRWDEDRRADAGPTPRCLVGMPAAPAISVIEGKVPNRRLPVLTSFRSKQSQWHSNPGRFNDAPLLASEWTISSRSMADSSEFERIVFTIDGWAQIVGAERQVPLTCGSILTIPAGAKTMLKPYGLLRTITLLVDPGYLVEQLRWLPVDHPLVHQLHRNVQDASTLGRLDLPSTVMHALSPALLRIVRLSIVESRQFALLASASEIFDIISRASGSATITASENRRLPRNEVAAATRILRSHPGRAWTVDDLAREVLISPSQLTRIFRTDLGVSPATYLRQVRADRMAELLSTMTIGVSEAARQAGWSNPTVASRAFKKRYGVSPKSFAATHFEGRQHRVA</sequence>
<evidence type="ECO:0000313" key="7">
    <source>
        <dbReference type="EMBL" id="TGD36720.1"/>
    </source>
</evidence>
<feature type="region of interest" description="Disordered" evidence="4">
    <location>
        <begin position="1"/>
        <end position="26"/>
    </location>
</feature>
<reference evidence="6 8" key="1">
    <citation type="journal article" date="2017" name="Elife">
        <title>Extensive horizontal gene transfer in cheese-associated bacteria.</title>
        <authorList>
            <person name="Bonham K.S."/>
            <person name="Wolfe B.E."/>
            <person name="Dutton R.J."/>
        </authorList>
    </citation>
    <scope>NUCLEOTIDE SEQUENCE [LARGE SCALE GENOMIC DNA]</scope>
    <source>
        <strain evidence="6 8">962_8</strain>
    </source>
</reference>
<dbReference type="InterPro" id="IPR009057">
    <property type="entry name" value="Homeodomain-like_sf"/>
</dbReference>
<dbReference type="PANTHER" id="PTHR46796">
    <property type="entry name" value="HTH-TYPE TRANSCRIPTIONAL ACTIVATOR RHAS-RELATED"/>
    <property type="match status" value="1"/>
</dbReference>
<dbReference type="EMBL" id="RHFF01000025">
    <property type="protein sequence ID" value="TGD36720.1"/>
    <property type="molecule type" value="Genomic_DNA"/>
</dbReference>
<evidence type="ECO:0000313" key="6">
    <source>
        <dbReference type="EMBL" id="PCC41358.1"/>
    </source>
</evidence>
<dbReference type="Gene3D" id="1.10.10.60">
    <property type="entry name" value="Homeodomain-like"/>
    <property type="match status" value="2"/>
</dbReference>
<dbReference type="Proteomes" id="UP000297736">
    <property type="component" value="Unassembled WGS sequence"/>
</dbReference>
<evidence type="ECO:0000313" key="8">
    <source>
        <dbReference type="Proteomes" id="UP000218620"/>
    </source>
</evidence>
<evidence type="ECO:0000259" key="5">
    <source>
        <dbReference type="PROSITE" id="PS01124"/>
    </source>
</evidence>
<dbReference type="InterPro" id="IPR050204">
    <property type="entry name" value="AraC_XylS_family_regulators"/>
</dbReference>
<keyword evidence="2" id="KW-0238">DNA-binding</keyword>
<feature type="domain" description="HTH araC/xylS-type" evidence="5">
    <location>
        <begin position="242"/>
        <end position="340"/>
    </location>
</feature>
<name>A0A2A3YPY7_BREAU</name>
<evidence type="ECO:0000256" key="1">
    <source>
        <dbReference type="ARBA" id="ARBA00023015"/>
    </source>
</evidence>
<gene>
    <name evidence="6" type="ORF">CIK65_17990</name>
    <name evidence="7" type="ORF">EB834_18690</name>
</gene>
<dbReference type="Proteomes" id="UP000218620">
    <property type="component" value="Unassembled WGS sequence"/>
</dbReference>
<dbReference type="Pfam" id="PF12833">
    <property type="entry name" value="HTH_18"/>
    <property type="match status" value="1"/>
</dbReference>
<proteinExistence type="predicted"/>
<accession>A0A2A3YPY7</accession>
<dbReference type="AlphaFoldDB" id="A0A2A3YPY7"/>
<dbReference type="SMART" id="SM00342">
    <property type="entry name" value="HTH_ARAC"/>
    <property type="match status" value="1"/>
</dbReference>
<keyword evidence="1" id="KW-0805">Transcription regulation</keyword>
<protein>
    <submittedName>
        <fullName evidence="7">AraC family transcriptional regulator</fullName>
    </submittedName>
</protein>
<evidence type="ECO:0000256" key="3">
    <source>
        <dbReference type="ARBA" id="ARBA00023163"/>
    </source>
</evidence>
<evidence type="ECO:0000256" key="2">
    <source>
        <dbReference type="ARBA" id="ARBA00023125"/>
    </source>
</evidence>
<dbReference type="PROSITE" id="PS01124">
    <property type="entry name" value="HTH_ARAC_FAMILY_2"/>
    <property type="match status" value="1"/>
</dbReference>
<comment type="caution">
    <text evidence="6">The sequence shown here is derived from an EMBL/GenBank/DDBJ whole genome shotgun (WGS) entry which is preliminary data.</text>
</comment>
<reference evidence="7 9" key="2">
    <citation type="submission" date="2018-10" db="EMBL/GenBank/DDBJ databases">
        <title>Brevibacterium genomes from Austrain hard cheese rinds.</title>
        <authorList>
            <person name="Anast J.M."/>
            <person name="Dzieciol M."/>
            <person name="Schultz D.L."/>
            <person name="Mann E."/>
            <person name="Wagner M."/>
            <person name="Schmitz-Esser S."/>
        </authorList>
    </citation>
    <scope>NUCLEOTIDE SEQUENCE [LARGE SCALE GENOMIC DNA]</scope>
    <source>
        <strain evidence="7 9">L261</strain>
    </source>
</reference>
<dbReference type="InterPro" id="IPR018060">
    <property type="entry name" value="HTH_AraC"/>
</dbReference>
<dbReference type="GO" id="GO:0043565">
    <property type="term" value="F:sequence-specific DNA binding"/>
    <property type="evidence" value="ECO:0007669"/>
    <property type="project" value="InterPro"/>
</dbReference>
<dbReference type="GO" id="GO:0003700">
    <property type="term" value="F:DNA-binding transcription factor activity"/>
    <property type="evidence" value="ECO:0007669"/>
    <property type="project" value="InterPro"/>
</dbReference>